<dbReference type="GO" id="GO:0005615">
    <property type="term" value="C:extracellular space"/>
    <property type="evidence" value="ECO:0007669"/>
    <property type="project" value="TreeGrafter"/>
</dbReference>
<dbReference type="GO" id="GO:0098552">
    <property type="term" value="C:side of membrane"/>
    <property type="evidence" value="ECO:0007669"/>
    <property type="project" value="UniProtKB-KW"/>
</dbReference>
<comment type="caution">
    <text evidence="17">The sequence shown here is derived from an EMBL/GenBank/DDBJ whole genome shotgun (WGS) entry which is preliminary data.</text>
</comment>
<feature type="domain" description="ERAP1-like C-terminal" evidence="15">
    <location>
        <begin position="584"/>
        <end position="769"/>
    </location>
</feature>
<dbReference type="SUPFAM" id="SSF63737">
    <property type="entry name" value="Leukotriene A4 hydrolase N-terminal domain"/>
    <property type="match status" value="1"/>
</dbReference>
<organism evidence="17 18">
    <name type="scientific">Megalurothrips usitatus</name>
    <name type="common">bean blossom thrips</name>
    <dbReference type="NCBI Taxonomy" id="439358"/>
    <lineage>
        <taxon>Eukaryota</taxon>
        <taxon>Metazoa</taxon>
        <taxon>Ecdysozoa</taxon>
        <taxon>Arthropoda</taxon>
        <taxon>Hexapoda</taxon>
        <taxon>Insecta</taxon>
        <taxon>Pterygota</taxon>
        <taxon>Neoptera</taxon>
        <taxon>Paraneoptera</taxon>
        <taxon>Thysanoptera</taxon>
        <taxon>Terebrantia</taxon>
        <taxon>Thripoidea</taxon>
        <taxon>Thripidae</taxon>
        <taxon>Megalurothrips</taxon>
    </lineage>
</organism>
<gene>
    <name evidence="17" type="ORF">ONE63_003836</name>
</gene>
<keyword evidence="4" id="KW-1003">Cell membrane</keyword>
<evidence type="ECO:0000313" key="18">
    <source>
        <dbReference type="Proteomes" id="UP001075354"/>
    </source>
</evidence>
<evidence type="ECO:0000256" key="10">
    <source>
        <dbReference type="ARBA" id="ARBA00023049"/>
    </source>
</evidence>
<sequence>MYRVTLPYHTPTRRSADSKKAIELGLHYFVQECGKRPRHEARPRPRLPRGGGDSLHPIHHIRIAFAISGLRESRLPDGSGRASSGPRQHRAPVIGGVGRPARHACARGSAAYPAGVRHRPSFILFLCAAPQIPVDSVTEIGNEEVQLKLRGALIAGSSYNVTLTATGQFGNASDPGLVRAAFRDGGSDSWLAAIRGAPASARRVFPCIDGPAQVADVTLTVSRPSTHSAVSNTHVVHSEQVAGGAVTRDTFAPARLTPGQVGLVLAPLQRPELSAGVSVWARALAAADVADVKKYATDVSDAVGQLTGLPAAGLAVVALPGAEAAPTAGLAALNEDAVLYTGAASSSQRDALLELAEAVAQPGVRAEARPEHWGDAWVLRGLGAHVTGAAWRLGEQQGVLQLEEVLEAGARTTAAALPPSTDDAARCSRAAVDKGAVLVRMLENAFQAAVFDDAVRRFYQLSAKKAVGLDDLIDAFENATDANDDSDLPTGVTTAGVLLSWTSKPGYPVVTVIRDYENNNMTVSQKKFSWSGSTPSTGASDEWWLPLSYTHAQETPPSAAFREWLVPGENDMEVAIDHMTKYDWVYFNLRQLAPFRVNYDENNWQLLVQELSGAKFDEKLEPAARAQLIGDALALARAGELDYNLALDLASYLHQEDDVLPWLAARRAFAYLEGVLDDEALAWLNAFEALLLKDVYLDGHFEMDGADPPPGVALLRELTATWACAVGYTKCLEHADEAYVKWRGQGEAPKPDLEEAVLCRAVAKSDHSLDAINQTLVALGGLVGGRRRSYVRAAACGTAYLGR</sequence>
<keyword evidence="12" id="KW-0325">Glycoprotein</keyword>
<dbReference type="GO" id="GO:0042277">
    <property type="term" value="F:peptide binding"/>
    <property type="evidence" value="ECO:0007669"/>
    <property type="project" value="TreeGrafter"/>
</dbReference>
<comment type="similarity">
    <text evidence="3">Belongs to the peptidase M1 family.</text>
</comment>
<evidence type="ECO:0000256" key="9">
    <source>
        <dbReference type="ARBA" id="ARBA00022801"/>
    </source>
</evidence>
<dbReference type="EMBL" id="JAPTSV010000014">
    <property type="protein sequence ID" value="KAJ1520741.1"/>
    <property type="molecule type" value="Genomic_DNA"/>
</dbReference>
<accession>A0AAV7X866</accession>
<dbReference type="GO" id="GO:0070006">
    <property type="term" value="F:metalloaminopeptidase activity"/>
    <property type="evidence" value="ECO:0007669"/>
    <property type="project" value="TreeGrafter"/>
</dbReference>
<dbReference type="Pfam" id="PF11838">
    <property type="entry name" value="ERAP1_C"/>
    <property type="match status" value="1"/>
</dbReference>
<keyword evidence="10" id="KW-0482">Metalloprotease</keyword>
<dbReference type="GO" id="GO:0005886">
    <property type="term" value="C:plasma membrane"/>
    <property type="evidence" value="ECO:0007669"/>
    <property type="project" value="UniProtKB-SubCell"/>
</dbReference>
<feature type="region of interest" description="Disordered" evidence="14">
    <location>
        <begin position="75"/>
        <end position="96"/>
    </location>
</feature>
<dbReference type="AlphaFoldDB" id="A0AAV7X866"/>
<dbReference type="InterPro" id="IPR042097">
    <property type="entry name" value="Aminopeptidase_N-like_N_sf"/>
</dbReference>
<dbReference type="InterPro" id="IPR024571">
    <property type="entry name" value="ERAP1-like_C_dom"/>
</dbReference>
<keyword evidence="5" id="KW-0336">GPI-anchor</keyword>
<dbReference type="GO" id="GO:0005737">
    <property type="term" value="C:cytoplasm"/>
    <property type="evidence" value="ECO:0007669"/>
    <property type="project" value="TreeGrafter"/>
</dbReference>
<dbReference type="SUPFAM" id="SSF55486">
    <property type="entry name" value="Metalloproteases ('zincins'), catalytic domain"/>
    <property type="match status" value="1"/>
</dbReference>
<keyword evidence="11" id="KW-0472">Membrane</keyword>
<evidence type="ECO:0000256" key="12">
    <source>
        <dbReference type="ARBA" id="ARBA00023180"/>
    </source>
</evidence>
<dbReference type="PANTHER" id="PTHR11533">
    <property type="entry name" value="PROTEASE M1 ZINC METALLOPROTEASE"/>
    <property type="match status" value="1"/>
</dbReference>
<comment type="subcellular location">
    <subcellularLocation>
        <location evidence="2">Cell membrane</location>
        <topology evidence="2">Lipid-anchor</topology>
        <topology evidence="2">GPI-anchor</topology>
    </subcellularLocation>
</comment>
<evidence type="ECO:0008006" key="19">
    <source>
        <dbReference type="Google" id="ProtNLM"/>
    </source>
</evidence>
<dbReference type="FunFam" id="2.60.40.1910:FF:000008">
    <property type="entry name" value="Aminopeptidase"/>
    <property type="match status" value="1"/>
</dbReference>
<evidence type="ECO:0000256" key="11">
    <source>
        <dbReference type="ARBA" id="ARBA00023136"/>
    </source>
</evidence>
<dbReference type="PANTHER" id="PTHR11533:SF294">
    <property type="entry name" value="THYROTROPIN-RELEASING HORMONE-DEGRADING ECTOENZYME"/>
    <property type="match status" value="1"/>
</dbReference>
<keyword evidence="8" id="KW-0732">Signal</keyword>
<name>A0AAV7X866_9NEOP</name>
<keyword evidence="7" id="KW-0479">Metal-binding</keyword>
<evidence type="ECO:0000256" key="13">
    <source>
        <dbReference type="ARBA" id="ARBA00023288"/>
    </source>
</evidence>
<proteinExistence type="inferred from homology"/>
<dbReference type="GO" id="GO:0008270">
    <property type="term" value="F:zinc ion binding"/>
    <property type="evidence" value="ECO:0007669"/>
    <property type="project" value="TreeGrafter"/>
</dbReference>
<dbReference type="Gene3D" id="1.25.50.20">
    <property type="match status" value="1"/>
</dbReference>
<feature type="domain" description="Aminopeptidase N-like N-terminal" evidence="16">
    <location>
        <begin position="137"/>
        <end position="252"/>
    </location>
</feature>
<dbReference type="Gene3D" id="1.10.390.10">
    <property type="entry name" value="Neutral Protease Domain 2"/>
    <property type="match status" value="1"/>
</dbReference>
<reference evidence="17" key="1">
    <citation type="submission" date="2022-12" db="EMBL/GenBank/DDBJ databases">
        <title>Chromosome-level genome assembly of the bean flower thrips Megalurothrips usitatus.</title>
        <authorList>
            <person name="Ma L."/>
            <person name="Liu Q."/>
            <person name="Li H."/>
            <person name="Cai W."/>
        </authorList>
    </citation>
    <scope>NUCLEOTIDE SEQUENCE</scope>
    <source>
        <strain evidence="17">Cailab_2022a</strain>
    </source>
</reference>
<comment type="cofactor">
    <cofactor evidence="1">
        <name>Zn(2+)</name>
        <dbReference type="ChEBI" id="CHEBI:29105"/>
    </cofactor>
</comment>
<dbReference type="Gene3D" id="2.60.40.1730">
    <property type="entry name" value="tricorn interacting facor f3 domain"/>
    <property type="match status" value="1"/>
</dbReference>
<keyword evidence="6" id="KW-0645">Protease</keyword>
<evidence type="ECO:0000259" key="16">
    <source>
        <dbReference type="Pfam" id="PF17900"/>
    </source>
</evidence>
<evidence type="ECO:0000256" key="8">
    <source>
        <dbReference type="ARBA" id="ARBA00022729"/>
    </source>
</evidence>
<dbReference type="InterPro" id="IPR050344">
    <property type="entry name" value="Peptidase_M1_aminopeptidases"/>
</dbReference>
<evidence type="ECO:0000256" key="7">
    <source>
        <dbReference type="ARBA" id="ARBA00022723"/>
    </source>
</evidence>
<dbReference type="InterPro" id="IPR045357">
    <property type="entry name" value="Aminopeptidase_N-like_N"/>
</dbReference>
<evidence type="ECO:0000256" key="4">
    <source>
        <dbReference type="ARBA" id="ARBA00022475"/>
    </source>
</evidence>
<evidence type="ECO:0000256" key="2">
    <source>
        <dbReference type="ARBA" id="ARBA00004609"/>
    </source>
</evidence>
<keyword evidence="18" id="KW-1185">Reference proteome</keyword>
<dbReference type="InterPro" id="IPR027268">
    <property type="entry name" value="Peptidase_M4/M1_CTD_sf"/>
</dbReference>
<feature type="compositionally biased region" description="Basic residues" evidence="14">
    <location>
        <begin position="36"/>
        <end position="47"/>
    </location>
</feature>
<evidence type="ECO:0000256" key="14">
    <source>
        <dbReference type="SAM" id="MobiDB-lite"/>
    </source>
</evidence>
<evidence type="ECO:0000256" key="3">
    <source>
        <dbReference type="ARBA" id="ARBA00010136"/>
    </source>
</evidence>
<feature type="region of interest" description="Disordered" evidence="14">
    <location>
        <begin position="35"/>
        <end position="55"/>
    </location>
</feature>
<dbReference type="GO" id="GO:0043171">
    <property type="term" value="P:peptide catabolic process"/>
    <property type="evidence" value="ECO:0007669"/>
    <property type="project" value="TreeGrafter"/>
</dbReference>
<dbReference type="GO" id="GO:0006508">
    <property type="term" value="P:proteolysis"/>
    <property type="evidence" value="ECO:0007669"/>
    <property type="project" value="UniProtKB-KW"/>
</dbReference>
<keyword evidence="9" id="KW-0378">Hydrolase</keyword>
<evidence type="ECO:0000259" key="15">
    <source>
        <dbReference type="Pfam" id="PF11838"/>
    </source>
</evidence>
<keyword evidence="13" id="KW-0449">Lipoprotein</keyword>
<dbReference type="Pfam" id="PF17900">
    <property type="entry name" value="Peptidase_M1_N"/>
    <property type="match status" value="1"/>
</dbReference>
<evidence type="ECO:0000256" key="5">
    <source>
        <dbReference type="ARBA" id="ARBA00022622"/>
    </source>
</evidence>
<evidence type="ECO:0000256" key="1">
    <source>
        <dbReference type="ARBA" id="ARBA00001947"/>
    </source>
</evidence>
<dbReference type="Gene3D" id="2.60.40.1910">
    <property type="match status" value="1"/>
</dbReference>
<evidence type="ECO:0000256" key="6">
    <source>
        <dbReference type="ARBA" id="ARBA00022670"/>
    </source>
</evidence>
<protein>
    <recommendedName>
        <fullName evidence="19">Aminopeptidase N-like</fullName>
    </recommendedName>
</protein>
<dbReference type="Proteomes" id="UP001075354">
    <property type="component" value="Chromosome 14"/>
</dbReference>
<evidence type="ECO:0000313" key="17">
    <source>
        <dbReference type="EMBL" id="KAJ1520741.1"/>
    </source>
</evidence>